<reference evidence="2" key="1">
    <citation type="journal article" date="2021" name="Genome Biol. Evol.">
        <title>A High-Quality Reference Genome for a Parasitic Bivalve with Doubly Uniparental Inheritance (Bivalvia: Unionida).</title>
        <authorList>
            <person name="Smith C.H."/>
        </authorList>
    </citation>
    <scope>NUCLEOTIDE SEQUENCE</scope>
    <source>
        <strain evidence="2">CHS0354</strain>
    </source>
</reference>
<name>A0AAE0TG91_9BIVA</name>
<dbReference type="EMBL" id="JAEAOA010001782">
    <property type="protein sequence ID" value="KAK3609801.1"/>
    <property type="molecule type" value="Genomic_DNA"/>
</dbReference>
<accession>A0AAE0TG91</accession>
<dbReference type="AlphaFoldDB" id="A0AAE0TG91"/>
<feature type="chain" id="PRO_5042227341" evidence="1">
    <location>
        <begin position="20"/>
        <end position="101"/>
    </location>
</feature>
<sequence>MSAKLFLMTWLELFGVVYSRNVHLQMEEANGFEVRNIREYFIAAEKVKWDYLPMGTDPHSGNNSGGPTKKMKVKNFVHPSKILHCGIRRFYKQESKTISRK</sequence>
<proteinExistence type="predicted"/>
<feature type="signal peptide" evidence="1">
    <location>
        <begin position="1"/>
        <end position="19"/>
    </location>
</feature>
<keyword evidence="3" id="KW-1185">Reference proteome</keyword>
<dbReference type="Proteomes" id="UP001195483">
    <property type="component" value="Unassembled WGS sequence"/>
</dbReference>
<evidence type="ECO:0000256" key="1">
    <source>
        <dbReference type="SAM" id="SignalP"/>
    </source>
</evidence>
<keyword evidence="1" id="KW-0732">Signal</keyword>
<reference evidence="2" key="3">
    <citation type="submission" date="2023-05" db="EMBL/GenBank/DDBJ databases">
        <authorList>
            <person name="Smith C.H."/>
        </authorList>
    </citation>
    <scope>NUCLEOTIDE SEQUENCE</scope>
    <source>
        <strain evidence="2">CHS0354</strain>
        <tissue evidence="2">Mantle</tissue>
    </source>
</reference>
<evidence type="ECO:0000313" key="3">
    <source>
        <dbReference type="Proteomes" id="UP001195483"/>
    </source>
</evidence>
<reference evidence="2" key="2">
    <citation type="journal article" date="2021" name="Genome Biol. Evol.">
        <title>Developing a high-quality reference genome for a parasitic bivalve with doubly uniparental inheritance (Bivalvia: Unionida).</title>
        <authorList>
            <person name="Smith C.H."/>
        </authorList>
    </citation>
    <scope>NUCLEOTIDE SEQUENCE</scope>
    <source>
        <strain evidence="2">CHS0354</strain>
        <tissue evidence="2">Mantle</tissue>
    </source>
</reference>
<gene>
    <name evidence="2" type="ORF">CHS0354_029839</name>
</gene>
<dbReference type="InterPro" id="IPR008972">
    <property type="entry name" value="Cupredoxin"/>
</dbReference>
<evidence type="ECO:0000313" key="2">
    <source>
        <dbReference type="EMBL" id="KAK3609801.1"/>
    </source>
</evidence>
<organism evidence="2 3">
    <name type="scientific">Potamilus streckersoni</name>
    <dbReference type="NCBI Taxonomy" id="2493646"/>
    <lineage>
        <taxon>Eukaryota</taxon>
        <taxon>Metazoa</taxon>
        <taxon>Spiralia</taxon>
        <taxon>Lophotrochozoa</taxon>
        <taxon>Mollusca</taxon>
        <taxon>Bivalvia</taxon>
        <taxon>Autobranchia</taxon>
        <taxon>Heteroconchia</taxon>
        <taxon>Palaeoheterodonta</taxon>
        <taxon>Unionida</taxon>
        <taxon>Unionoidea</taxon>
        <taxon>Unionidae</taxon>
        <taxon>Ambleminae</taxon>
        <taxon>Lampsilini</taxon>
        <taxon>Potamilus</taxon>
    </lineage>
</organism>
<comment type="caution">
    <text evidence="2">The sequence shown here is derived from an EMBL/GenBank/DDBJ whole genome shotgun (WGS) entry which is preliminary data.</text>
</comment>
<dbReference type="Gene3D" id="2.60.40.420">
    <property type="entry name" value="Cupredoxins - blue copper proteins"/>
    <property type="match status" value="1"/>
</dbReference>
<protein>
    <submittedName>
        <fullName evidence="2">Uncharacterized protein</fullName>
    </submittedName>
</protein>